<accession>A0AAN8U7I3</accession>
<name>A0AAN8U7I3_SOLBU</name>
<evidence type="ECO:0000259" key="1">
    <source>
        <dbReference type="Pfam" id="PF13952"/>
    </source>
</evidence>
<evidence type="ECO:0000313" key="3">
    <source>
        <dbReference type="Proteomes" id="UP001371456"/>
    </source>
</evidence>
<dbReference type="Proteomes" id="UP001371456">
    <property type="component" value="Unassembled WGS sequence"/>
</dbReference>
<protein>
    <recommendedName>
        <fullName evidence="1">DUF4216 domain-containing protein</fullName>
    </recommendedName>
</protein>
<dbReference type="Pfam" id="PF13952">
    <property type="entry name" value="DUF4216"/>
    <property type="match status" value="1"/>
</dbReference>
<dbReference type="EMBL" id="JBANQN010000002">
    <property type="protein sequence ID" value="KAK6797222.1"/>
    <property type="molecule type" value="Genomic_DNA"/>
</dbReference>
<comment type="caution">
    <text evidence="2">The sequence shown here is derived from an EMBL/GenBank/DDBJ whole genome shotgun (WGS) entry which is preliminary data.</text>
</comment>
<gene>
    <name evidence="2" type="ORF">RDI58_004924</name>
</gene>
<evidence type="ECO:0000313" key="2">
    <source>
        <dbReference type="EMBL" id="KAK6797222.1"/>
    </source>
</evidence>
<keyword evidence="3" id="KW-1185">Reference proteome</keyword>
<dbReference type="PANTHER" id="PTHR48451:SF1">
    <property type="entry name" value="DUF4218 DOMAIN-CONTAINING PROTEIN"/>
    <property type="match status" value="1"/>
</dbReference>
<proteinExistence type="predicted"/>
<dbReference type="AlphaFoldDB" id="A0AAN8U7I3"/>
<reference evidence="2 3" key="1">
    <citation type="submission" date="2024-02" db="EMBL/GenBank/DDBJ databases">
        <title>de novo genome assembly of Solanum bulbocastanum strain 11H21.</title>
        <authorList>
            <person name="Hosaka A.J."/>
        </authorList>
    </citation>
    <scope>NUCLEOTIDE SEQUENCE [LARGE SCALE GENOMIC DNA]</scope>
    <source>
        <tissue evidence="2">Young leaves</tissue>
    </source>
</reference>
<dbReference type="PANTHER" id="PTHR48451">
    <property type="entry name" value="DUF4218 DOMAIN-CONTAINING PROTEIN"/>
    <property type="match status" value="1"/>
</dbReference>
<organism evidence="2 3">
    <name type="scientific">Solanum bulbocastanum</name>
    <name type="common">Wild potato</name>
    <dbReference type="NCBI Taxonomy" id="147425"/>
    <lineage>
        <taxon>Eukaryota</taxon>
        <taxon>Viridiplantae</taxon>
        <taxon>Streptophyta</taxon>
        <taxon>Embryophyta</taxon>
        <taxon>Tracheophyta</taxon>
        <taxon>Spermatophyta</taxon>
        <taxon>Magnoliopsida</taxon>
        <taxon>eudicotyledons</taxon>
        <taxon>Gunneridae</taxon>
        <taxon>Pentapetalae</taxon>
        <taxon>asterids</taxon>
        <taxon>lamiids</taxon>
        <taxon>Solanales</taxon>
        <taxon>Solanaceae</taxon>
        <taxon>Solanoideae</taxon>
        <taxon>Solaneae</taxon>
        <taxon>Solanum</taxon>
    </lineage>
</organism>
<sequence>MALGERALMSDTSCIASSADRNARQADLPYYGKLENIIELNYYGEFRVVLFKCKWADTTRDRGFKRDVCNCFYLLQLYMICILQVLQNTGDASDSSHSDNR</sequence>
<feature type="domain" description="DUF4216" evidence="1">
    <location>
        <begin position="38"/>
        <end position="69"/>
    </location>
</feature>
<dbReference type="InterPro" id="IPR025312">
    <property type="entry name" value="DUF4216"/>
</dbReference>